<protein>
    <submittedName>
        <fullName evidence="2">Zinc-regulated TonB-dependent outer membrane receptor</fullName>
    </submittedName>
</protein>
<dbReference type="Gene3D" id="2.40.160.10">
    <property type="entry name" value="Porin"/>
    <property type="match status" value="1"/>
</dbReference>
<dbReference type="EMBL" id="FPHG01000037">
    <property type="protein sequence ID" value="SFV58861.1"/>
    <property type="molecule type" value="Genomic_DNA"/>
</dbReference>
<proteinExistence type="predicted"/>
<accession>A0A1W1BZH3</accession>
<organism evidence="2">
    <name type="scientific">hydrothermal vent metagenome</name>
    <dbReference type="NCBI Taxonomy" id="652676"/>
    <lineage>
        <taxon>unclassified sequences</taxon>
        <taxon>metagenomes</taxon>
        <taxon>ecological metagenomes</taxon>
    </lineage>
</organism>
<gene>
    <name evidence="2" type="ORF">MNB_SV-9-1155</name>
</gene>
<evidence type="ECO:0000256" key="1">
    <source>
        <dbReference type="SAM" id="Coils"/>
    </source>
</evidence>
<name>A0A1W1BZH3_9ZZZZ</name>
<feature type="coiled-coil region" evidence="1">
    <location>
        <begin position="15"/>
        <end position="42"/>
    </location>
</feature>
<sequence>MTKKLILLSLCASTMLSAQSELEKLKARVSELEAKQQVNESKDETPTIQTAKTFDQKSFLPDIALILDGSMVSRDVDNSTYESYYIPGFSSYDPANPSEIPFNKNRGFNLNYAELALHSTVGPWFDADAIFHLRPDSFEIEEAYLTTRKLPYGLNAKVGKFRSNFGRINSIHQHAWNFTSQPLVFEGLLGTEGINDAGVQLQWVLPTENTYLMAGFEALQGNNDISFGDTETNNLYIGYLKSSFDLSNDTTVLAGASILHGKNSEGGDTDIYGTDFTIKTELDGYSSLMWQSELLYRDKDTTEQTVKQAGFYTQLIYRYDQNWATGVRYDDLYKNIDTAPDDLDKYTAMLEYKPFEFTKFRLQYTYDRSKVFGINDERENSSTILFGVTIEAGAHGAHAF</sequence>
<evidence type="ECO:0000313" key="2">
    <source>
        <dbReference type="EMBL" id="SFV58861.1"/>
    </source>
</evidence>
<keyword evidence="1" id="KW-0175">Coiled coil</keyword>
<reference evidence="2" key="1">
    <citation type="submission" date="2016-10" db="EMBL/GenBank/DDBJ databases">
        <authorList>
            <person name="de Groot N.N."/>
        </authorList>
    </citation>
    <scope>NUCLEOTIDE SEQUENCE</scope>
</reference>
<keyword evidence="2" id="KW-0675">Receptor</keyword>
<dbReference type="AlphaFoldDB" id="A0A1W1BZH3"/>
<dbReference type="InterPro" id="IPR023614">
    <property type="entry name" value="Porin_dom_sf"/>
</dbReference>
<dbReference type="SUPFAM" id="SSF56935">
    <property type="entry name" value="Porins"/>
    <property type="match status" value="1"/>
</dbReference>